<dbReference type="OrthoDB" id="6086209at2"/>
<comment type="caution">
    <text evidence="2">The sequence shown here is derived from an EMBL/GenBank/DDBJ whole genome shotgun (WGS) entry which is preliminary data.</text>
</comment>
<keyword evidence="1" id="KW-1133">Transmembrane helix</keyword>
<feature type="transmembrane region" description="Helical" evidence="1">
    <location>
        <begin position="341"/>
        <end position="359"/>
    </location>
</feature>
<evidence type="ECO:0000313" key="2">
    <source>
        <dbReference type="EMBL" id="TQV76797.1"/>
    </source>
</evidence>
<feature type="transmembrane region" description="Helical" evidence="1">
    <location>
        <begin position="231"/>
        <end position="250"/>
    </location>
</feature>
<evidence type="ECO:0000256" key="1">
    <source>
        <dbReference type="SAM" id="Phobius"/>
    </source>
</evidence>
<feature type="transmembrane region" description="Helical" evidence="1">
    <location>
        <begin position="365"/>
        <end position="384"/>
    </location>
</feature>
<protein>
    <recommendedName>
        <fullName evidence="4">DUF4401 domain-containing protein</fullName>
    </recommendedName>
</protein>
<feature type="transmembrane region" description="Helical" evidence="1">
    <location>
        <begin position="391"/>
        <end position="411"/>
    </location>
</feature>
<feature type="transmembrane region" description="Helical" evidence="1">
    <location>
        <begin position="74"/>
        <end position="92"/>
    </location>
</feature>
<feature type="transmembrane region" description="Helical" evidence="1">
    <location>
        <begin position="256"/>
        <end position="274"/>
    </location>
</feature>
<feature type="transmembrane region" description="Helical" evidence="1">
    <location>
        <begin position="286"/>
        <end position="310"/>
    </location>
</feature>
<feature type="transmembrane region" description="Helical" evidence="1">
    <location>
        <begin position="43"/>
        <end position="62"/>
    </location>
</feature>
<sequence>MSNSSNFFSELTDYQTNQSEQRLYANSQDVASDSQNWLRFLPMILRGVGATAIIVSLYTFLMRGWDSSGDTTRYFFLLGHTLALASIGLLSAKLIKETKGARLLLILALFSVPINFAVLGGFVFSGVGALIKTDIPAYVTWSVDSLQVALTITALSSLLMIGVALLGYKVLTRRLYRQSALFFIMSNSMLLVPFRMPELISGLSLLMTVSLFIFHRVVLTRDLTAKTIEGKIAFSLQFLPIIILFGRSFWLYSFDLILLSSATLVGFLLIRQLLQFIDEGAFIRKIFELTSLLLTFICGISLGAEAIISFRLNDALIIPLVTLLMAGLTYEISTRGAQRTAIYRVLAVAILVLGMFLNVLIDFSLLAAVLCLVCGAIMMVLSFVSQQKSIFIGSTILIVAGLYFMMTRLMSVFEFNYWFGLAAIGVTAIVGGSYLEARADDIKNRFKRLKMQFSEWQV</sequence>
<feature type="transmembrane region" description="Helical" evidence="1">
    <location>
        <begin position="200"/>
        <end position="219"/>
    </location>
</feature>
<proteinExistence type="predicted"/>
<name>A0A545THU1_9GAMM</name>
<evidence type="ECO:0008006" key="4">
    <source>
        <dbReference type="Google" id="ProtNLM"/>
    </source>
</evidence>
<feature type="transmembrane region" description="Helical" evidence="1">
    <location>
        <begin position="148"/>
        <end position="168"/>
    </location>
</feature>
<reference evidence="2 3" key="1">
    <citation type="submission" date="2019-06" db="EMBL/GenBank/DDBJ databases">
        <title>Draft genome of Aliikangiella marina GYP-15.</title>
        <authorList>
            <person name="Wang G."/>
        </authorList>
    </citation>
    <scope>NUCLEOTIDE SEQUENCE [LARGE SCALE GENOMIC DNA]</scope>
    <source>
        <strain evidence="2 3">GYP-15</strain>
    </source>
</reference>
<gene>
    <name evidence="2" type="ORF">FLL45_02240</name>
</gene>
<keyword evidence="1" id="KW-0812">Transmembrane</keyword>
<feature type="transmembrane region" description="Helical" evidence="1">
    <location>
        <begin position="316"/>
        <end position="334"/>
    </location>
</feature>
<keyword evidence="3" id="KW-1185">Reference proteome</keyword>
<organism evidence="2 3">
    <name type="scientific">Aliikangiella marina</name>
    <dbReference type="NCBI Taxonomy" id="1712262"/>
    <lineage>
        <taxon>Bacteria</taxon>
        <taxon>Pseudomonadati</taxon>
        <taxon>Pseudomonadota</taxon>
        <taxon>Gammaproteobacteria</taxon>
        <taxon>Oceanospirillales</taxon>
        <taxon>Pleioneaceae</taxon>
        <taxon>Aliikangiella</taxon>
    </lineage>
</organism>
<evidence type="ECO:0000313" key="3">
    <source>
        <dbReference type="Proteomes" id="UP000317839"/>
    </source>
</evidence>
<dbReference type="AlphaFoldDB" id="A0A545THU1"/>
<accession>A0A545THU1</accession>
<feature type="transmembrane region" description="Helical" evidence="1">
    <location>
        <begin position="175"/>
        <end position="194"/>
    </location>
</feature>
<dbReference type="EMBL" id="VIKR01000001">
    <property type="protein sequence ID" value="TQV76797.1"/>
    <property type="molecule type" value="Genomic_DNA"/>
</dbReference>
<keyword evidence="1" id="KW-0472">Membrane</keyword>
<feature type="transmembrane region" description="Helical" evidence="1">
    <location>
        <begin position="417"/>
        <end position="437"/>
    </location>
</feature>
<feature type="transmembrane region" description="Helical" evidence="1">
    <location>
        <begin position="104"/>
        <end position="128"/>
    </location>
</feature>
<dbReference type="Proteomes" id="UP000317839">
    <property type="component" value="Unassembled WGS sequence"/>
</dbReference>
<dbReference type="RefSeq" id="WP_142888157.1">
    <property type="nucleotide sequence ID" value="NZ_VIKR01000001.1"/>
</dbReference>